<dbReference type="Proteomes" id="UP000275267">
    <property type="component" value="Unassembled WGS sequence"/>
</dbReference>
<dbReference type="STRING" id="4540.A0A3L6RHE6"/>
<dbReference type="AlphaFoldDB" id="A0A3L6RHE6"/>
<gene>
    <name evidence="1" type="ORF">C2845_PM13G06240</name>
</gene>
<accession>A0A3L6RHE6</accession>
<dbReference type="PANTHER" id="PTHR31325">
    <property type="entry name" value="OS01G0798800 PROTEIN-RELATED"/>
    <property type="match status" value="1"/>
</dbReference>
<dbReference type="Pfam" id="PF04578">
    <property type="entry name" value="DUF594"/>
    <property type="match status" value="1"/>
</dbReference>
<comment type="caution">
    <text evidence="1">The sequence shown here is derived from an EMBL/GenBank/DDBJ whole genome shotgun (WGS) entry which is preliminary data.</text>
</comment>
<evidence type="ECO:0000313" key="2">
    <source>
        <dbReference type="Proteomes" id="UP000275267"/>
    </source>
</evidence>
<keyword evidence="2" id="KW-1185">Reference proteome</keyword>
<evidence type="ECO:0000313" key="1">
    <source>
        <dbReference type="EMBL" id="RLN03155.1"/>
    </source>
</evidence>
<proteinExistence type="predicted"/>
<dbReference type="OrthoDB" id="668728at2759"/>
<dbReference type="EMBL" id="PQIB02000008">
    <property type="protein sequence ID" value="RLN03155.1"/>
    <property type="molecule type" value="Genomic_DNA"/>
</dbReference>
<name>A0A3L6RHE6_PANMI</name>
<sequence>MVTELHLSKYPSPDIEADVAEDIDVLVEVCQKLSRYMMHLLLTLPPLLPLNASAVATLNKWQADILENDIMTELKGLDPQPGKETQEEIKDVWVRLTIYAAAKSQPEMHAAQLARGGEPLTLVWLQLAHYNCGEFGFSRIELTRDRSKHSIFYGWYSLRCC</sequence>
<dbReference type="InterPro" id="IPR007658">
    <property type="entry name" value="DUF594"/>
</dbReference>
<protein>
    <submittedName>
        <fullName evidence="1">Uncharacterized protein</fullName>
    </submittedName>
</protein>
<organism evidence="1 2">
    <name type="scientific">Panicum miliaceum</name>
    <name type="common">Proso millet</name>
    <name type="synonym">Broomcorn millet</name>
    <dbReference type="NCBI Taxonomy" id="4540"/>
    <lineage>
        <taxon>Eukaryota</taxon>
        <taxon>Viridiplantae</taxon>
        <taxon>Streptophyta</taxon>
        <taxon>Embryophyta</taxon>
        <taxon>Tracheophyta</taxon>
        <taxon>Spermatophyta</taxon>
        <taxon>Magnoliopsida</taxon>
        <taxon>Liliopsida</taxon>
        <taxon>Poales</taxon>
        <taxon>Poaceae</taxon>
        <taxon>PACMAD clade</taxon>
        <taxon>Panicoideae</taxon>
        <taxon>Panicodae</taxon>
        <taxon>Paniceae</taxon>
        <taxon>Panicinae</taxon>
        <taxon>Panicum</taxon>
        <taxon>Panicum sect. Panicum</taxon>
    </lineage>
</organism>
<reference evidence="2" key="1">
    <citation type="journal article" date="2019" name="Nat. Commun.">
        <title>The genome of broomcorn millet.</title>
        <authorList>
            <person name="Zou C."/>
            <person name="Miki D."/>
            <person name="Li D."/>
            <person name="Tang Q."/>
            <person name="Xiao L."/>
            <person name="Rajput S."/>
            <person name="Deng P."/>
            <person name="Jia W."/>
            <person name="Huang R."/>
            <person name="Zhang M."/>
            <person name="Sun Y."/>
            <person name="Hu J."/>
            <person name="Fu X."/>
            <person name="Schnable P.S."/>
            <person name="Li F."/>
            <person name="Zhang H."/>
            <person name="Feng B."/>
            <person name="Zhu X."/>
            <person name="Liu R."/>
            <person name="Schnable J.C."/>
            <person name="Zhu J.-K."/>
            <person name="Zhang H."/>
        </authorList>
    </citation>
    <scope>NUCLEOTIDE SEQUENCE [LARGE SCALE GENOMIC DNA]</scope>
</reference>